<sequence length="428" mass="46872">MKAAFSARNSIRPSMSAVEKHPGSSLSTKAGDADIMPKCTIVAKTFGATSEVWLYRQAVNMSRLRPQVICWEQQNAEAYSLSDIPLVKLPYDAIPENGSGRWLRRLRNAPSGNYYGTLGSERSDISSALRDHASDIIICHFGPIALRVLPVAVSLGIPLVAHFHGFDISTSLKNKWYRKSLQRSLSKFAALVVVATYQRDALIELGADPNKIHVIPCGSPIAGEVTNREDAGEVDGGCRFIFVGRFVEKKDPIATLRAFASCRVQLPNVTLEMIGDGPLLNQCRETASELQLGDSVQFLGSQTNEIVMQRLLAADVFVQHSITAANGDKEGWPVSIAEAMGYGLPVVSTRHAGIVDQVVEGQTGYLVDEGDWQEMAARMVEIATPAVRSRMGNASKERATKFFDFHMQIAELETLLTQYSETKRNLAS</sequence>
<evidence type="ECO:0000256" key="3">
    <source>
        <dbReference type="ARBA" id="ARBA00022679"/>
    </source>
</evidence>
<dbReference type="AlphaFoldDB" id="A0A2S8GHH3"/>
<dbReference type="GO" id="GO:0016757">
    <property type="term" value="F:glycosyltransferase activity"/>
    <property type="evidence" value="ECO:0007669"/>
    <property type="project" value="UniProtKB-KW"/>
</dbReference>
<evidence type="ECO:0008006" key="9">
    <source>
        <dbReference type="Google" id="ProtNLM"/>
    </source>
</evidence>
<evidence type="ECO:0000259" key="6">
    <source>
        <dbReference type="Pfam" id="PF13439"/>
    </source>
</evidence>
<dbReference type="InterPro" id="IPR028098">
    <property type="entry name" value="Glyco_trans_4-like_N"/>
</dbReference>
<keyword evidence="2" id="KW-0328">Glycosyltransferase</keyword>
<dbReference type="Pfam" id="PF00534">
    <property type="entry name" value="Glycos_transf_1"/>
    <property type="match status" value="1"/>
</dbReference>
<feature type="domain" description="Glycosyltransferase subfamily 4-like N-terminal" evidence="6">
    <location>
        <begin position="111"/>
        <end position="218"/>
    </location>
</feature>
<evidence type="ECO:0000256" key="1">
    <source>
        <dbReference type="ARBA" id="ARBA00009481"/>
    </source>
</evidence>
<gene>
    <name evidence="7" type="ORF">C5Y93_22190</name>
</gene>
<protein>
    <recommendedName>
        <fullName evidence="9">Colanic acid biosynthesis glycosyltransferase WcaL</fullName>
    </recommendedName>
</protein>
<reference evidence="7 8" key="1">
    <citation type="submission" date="2018-02" db="EMBL/GenBank/DDBJ databases">
        <title>Comparative genomes isolates from brazilian mangrove.</title>
        <authorList>
            <person name="Araujo J.E."/>
            <person name="Taketani R.G."/>
            <person name="Silva M.C.P."/>
            <person name="Loureco M.V."/>
            <person name="Andreote F.D."/>
        </authorList>
    </citation>
    <scope>NUCLEOTIDE SEQUENCE [LARGE SCALE GENOMIC DNA]</scope>
    <source>
        <strain evidence="7 8">Nap-Phe MGV</strain>
    </source>
</reference>
<name>A0A2S8GHH3_9BACT</name>
<evidence type="ECO:0000256" key="4">
    <source>
        <dbReference type="SAM" id="MobiDB-lite"/>
    </source>
</evidence>
<proteinExistence type="inferred from homology"/>
<comment type="similarity">
    <text evidence="1">Belongs to the glycosyltransferase group 1 family. Glycosyltransferase 4 subfamily.</text>
</comment>
<dbReference type="EMBL" id="PUHZ01000022">
    <property type="protein sequence ID" value="PQO43898.1"/>
    <property type="molecule type" value="Genomic_DNA"/>
</dbReference>
<dbReference type="InterPro" id="IPR001296">
    <property type="entry name" value="Glyco_trans_1"/>
</dbReference>
<evidence type="ECO:0000256" key="2">
    <source>
        <dbReference type="ARBA" id="ARBA00022676"/>
    </source>
</evidence>
<dbReference type="PANTHER" id="PTHR12526">
    <property type="entry name" value="GLYCOSYLTRANSFERASE"/>
    <property type="match status" value="1"/>
</dbReference>
<dbReference type="Proteomes" id="UP000237819">
    <property type="component" value="Unassembled WGS sequence"/>
</dbReference>
<comment type="caution">
    <text evidence="7">The sequence shown here is derived from an EMBL/GenBank/DDBJ whole genome shotgun (WGS) entry which is preliminary data.</text>
</comment>
<dbReference type="SUPFAM" id="SSF53756">
    <property type="entry name" value="UDP-Glycosyltransferase/glycogen phosphorylase"/>
    <property type="match status" value="1"/>
</dbReference>
<accession>A0A2S8GHH3</accession>
<organism evidence="7 8">
    <name type="scientific">Blastopirellula marina</name>
    <dbReference type="NCBI Taxonomy" id="124"/>
    <lineage>
        <taxon>Bacteria</taxon>
        <taxon>Pseudomonadati</taxon>
        <taxon>Planctomycetota</taxon>
        <taxon>Planctomycetia</taxon>
        <taxon>Pirellulales</taxon>
        <taxon>Pirellulaceae</taxon>
        <taxon>Blastopirellula</taxon>
    </lineage>
</organism>
<evidence type="ECO:0000313" key="7">
    <source>
        <dbReference type="EMBL" id="PQO43898.1"/>
    </source>
</evidence>
<dbReference type="Pfam" id="PF13439">
    <property type="entry name" value="Glyco_transf_4"/>
    <property type="match status" value="1"/>
</dbReference>
<evidence type="ECO:0000313" key="8">
    <source>
        <dbReference type="Proteomes" id="UP000237819"/>
    </source>
</evidence>
<keyword evidence="3" id="KW-0808">Transferase</keyword>
<dbReference type="Gene3D" id="3.40.50.2000">
    <property type="entry name" value="Glycogen Phosphorylase B"/>
    <property type="match status" value="2"/>
</dbReference>
<evidence type="ECO:0000259" key="5">
    <source>
        <dbReference type="Pfam" id="PF00534"/>
    </source>
</evidence>
<feature type="domain" description="Glycosyl transferase family 1" evidence="5">
    <location>
        <begin position="228"/>
        <end position="397"/>
    </location>
</feature>
<feature type="region of interest" description="Disordered" evidence="4">
    <location>
        <begin position="1"/>
        <end position="29"/>
    </location>
</feature>
<dbReference type="PANTHER" id="PTHR12526:SF640">
    <property type="entry name" value="COLANIC ACID BIOSYNTHESIS GLYCOSYLTRANSFERASE WCAL-RELATED"/>
    <property type="match status" value="1"/>
</dbReference>